<dbReference type="InterPro" id="IPR000757">
    <property type="entry name" value="Beta-glucanase-like"/>
</dbReference>
<dbReference type="Pfam" id="PF00722">
    <property type="entry name" value="Glyco_hydro_16"/>
    <property type="match status" value="1"/>
</dbReference>
<dbReference type="GO" id="GO:0004553">
    <property type="term" value="F:hydrolase activity, hydrolyzing O-glycosyl compounds"/>
    <property type="evidence" value="ECO:0007669"/>
    <property type="project" value="InterPro"/>
</dbReference>
<dbReference type="InterPro" id="IPR013320">
    <property type="entry name" value="ConA-like_dom_sf"/>
</dbReference>
<name>A0A6L6XMA7_9ACTN</name>
<proteinExistence type="predicted"/>
<evidence type="ECO:0000313" key="3">
    <source>
        <dbReference type="Proteomes" id="UP000473525"/>
    </source>
</evidence>
<dbReference type="EMBL" id="WSEK01000004">
    <property type="protein sequence ID" value="MVQ48240.1"/>
    <property type="molecule type" value="Genomic_DNA"/>
</dbReference>
<dbReference type="CDD" id="cd00413">
    <property type="entry name" value="Glyco_hydrolase_16"/>
    <property type="match status" value="1"/>
</dbReference>
<dbReference type="PROSITE" id="PS51762">
    <property type="entry name" value="GH16_2"/>
    <property type="match status" value="1"/>
</dbReference>
<sequence length="282" mass="31190">MQRRCVHAPLTTTLPRRGHSYRTGAPRPYRRRVPFVEDFAGSDLDRTTWLPSYLPVWSSTAASAATYAVSNGRLVLRIPPEQGLWCAGDHEPPLRVSGIQSGAYSGPVGSTRGQQRFREGQVVREAQPRFEGWLPAGRVEVRCAMTVSPRSMAALWLSGFEDDPAQEQCGELCVVEVFGKDVDPGRSAEVGVGIKPFRDPALHQDFAAPRLPIDVAAFHTYAVEWDASAAVFTVDGEEVRRCARPPTYPMQVMVGVFDFPGWSAGDDDHLVPELEVDWIRGR</sequence>
<dbReference type="SUPFAM" id="SSF49899">
    <property type="entry name" value="Concanavalin A-like lectins/glucanases"/>
    <property type="match status" value="1"/>
</dbReference>
<gene>
    <name evidence="2" type="ORF">GON03_03535</name>
</gene>
<evidence type="ECO:0000313" key="2">
    <source>
        <dbReference type="EMBL" id="MVQ48240.1"/>
    </source>
</evidence>
<comment type="caution">
    <text evidence="2">The sequence shown here is derived from an EMBL/GenBank/DDBJ whole genome shotgun (WGS) entry which is preliminary data.</text>
</comment>
<dbReference type="GO" id="GO:0005975">
    <property type="term" value="P:carbohydrate metabolic process"/>
    <property type="evidence" value="ECO:0007669"/>
    <property type="project" value="InterPro"/>
</dbReference>
<keyword evidence="2" id="KW-0378">Hydrolase</keyword>
<dbReference type="Gene3D" id="2.60.120.200">
    <property type="match status" value="1"/>
</dbReference>
<evidence type="ECO:0000259" key="1">
    <source>
        <dbReference type="PROSITE" id="PS51762"/>
    </source>
</evidence>
<organism evidence="2 3">
    <name type="scientific">Nocardioides agri</name>
    <dbReference type="NCBI Taxonomy" id="2682843"/>
    <lineage>
        <taxon>Bacteria</taxon>
        <taxon>Bacillati</taxon>
        <taxon>Actinomycetota</taxon>
        <taxon>Actinomycetes</taxon>
        <taxon>Propionibacteriales</taxon>
        <taxon>Nocardioidaceae</taxon>
        <taxon>Nocardioides</taxon>
    </lineage>
</organism>
<reference evidence="2 3" key="1">
    <citation type="submission" date="2019-12" db="EMBL/GenBank/DDBJ databases">
        <authorList>
            <person name="Huq M.A."/>
        </authorList>
    </citation>
    <scope>NUCLEOTIDE SEQUENCE [LARGE SCALE GENOMIC DNA]</scope>
    <source>
        <strain evidence="2 3">MAH-18</strain>
    </source>
</reference>
<protein>
    <submittedName>
        <fullName evidence="2">Family 16 glycosylhydrolase</fullName>
    </submittedName>
</protein>
<keyword evidence="3" id="KW-1185">Reference proteome</keyword>
<feature type="domain" description="GH16" evidence="1">
    <location>
        <begin position="20"/>
        <end position="282"/>
    </location>
</feature>
<accession>A0A6L6XMA7</accession>
<dbReference type="Proteomes" id="UP000473525">
    <property type="component" value="Unassembled WGS sequence"/>
</dbReference>
<dbReference type="AlphaFoldDB" id="A0A6L6XMA7"/>